<dbReference type="InterPro" id="IPR017943">
    <property type="entry name" value="Bactericidal_perm-incr_a/b_dom"/>
</dbReference>
<proteinExistence type="predicted"/>
<dbReference type="InterPro" id="IPR010562">
    <property type="entry name" value="Haemolymph_juvenile_hormone-bd"/>
</dbReference>
<reference evidence="1 2" key="1">
    <citation type="submission" date="2015-12" db="EMBL/GenBank/DDBJ databases">
        <title>The genome of Folsomia candida.</title>
        <authorList>
            <person name="Faddeeva A."/>
            <person name="Derks M.F."/>
            <person name="Anvar Y."/>
            <person name="Smit S."/>
            <person name="Van Straalen N."/>
            <person name="Roelofs D."/>
        </authorList>
    </citation>
    <scope>NUCLEOTIDE SEQUENCE [LARGE SCALE GENOMIC DNA]</scope>
    <source>
        <strain evidence="1 2">VU population</strain>
        <tissue evidence="1">Whole body</tissue>
    </source>
</reference>
<dbReference type="GO" id="GO:0008289">
    <property type="term" value="F:lipid binding"/>
    <property type="evidence" value="ECO:0007669"/>
    <property type="project" value="InterPro"/>
</dbReference>
<dbReference type="OrthoDB" id="6380971at2759"/>
<dbReference type="Gene3D" id="3.15.10.30">
    <property type="entry name" value="Haemolymph juvenile hormone binding protein"/>
    <property type="match status" value="1"/>
</dbReference>
<dbReference type="Pfam" id="PF06585">
    <property type="entry name" value="JHBP"/>
    <property type="match status" value="1"/>
</dbReference>
<dbReference type="EMBL" id="LNIX01000021">
    <property type="protein sequence ID" value="OXA43869.1"/>
    <property type="molecule type" value="Genomic_DNA"/>
</dbReference>
<dbReference type="SUPFAM" id="SSF55394">
    <property type="entry name" value="Bactericidal permeability-increasing protein, BPI"/>
    <property type="match status" value="1"/>
</dbReference>
<name>A0A226DFB9_FOLCA</name>
<dbReference type="PANTHER" id="PTHR11008">
    <property type="entry name" value="PROTEIN TAKEOUT-LIKE PROTEIN"/>
    <property type="match status" value="1"/>
</dbReference>
<dbReference type="InterPro" id="IPR038606">
    <property type="entry name" value="To_sf"/>
</dbReference>
<organism evidence="1 2">
    <name type="scientific">Folsomia candida</name>
    <name type="common">Springtail</name>
    <dbReference type="NCBI Taxonomy" id="158441"/>
    <lineage>
        <taxon>Eukaryota</taxon>
        <taxon>Metazoa</taxon>
        <taxon>Ecdysozoa</taxon>
        <taxon>Arthropoda</taxon>
        <taxon>Hexapoda</taxon>
        <taxon>Collembola</taxon>
        <taxon>Entomobryomorpha</taxon>
        <taxon>Isotomoidea</taxon>
        <taxon>Isotomidae</taxon>
        <taxon>Proisotominae</taxon>
        <taxon>Folsomia</taxon>
    </lineage>
</organism>
<evidence type="ECO:0000313" key="1">
    <source>
        <dbReference type="EMBL" id="OXA43869.1"/>
    </source>
</evidence>
<protein>
    <recommendedName>
        <fullName evidence="3">Protein takeout</fullName>
    </recommendedName>
</protein>
<dbReference type="SMART" id="SM00700">
    <property type="entry name" value="JHBP"/>
    <property type="match status" value="1"/>
</dbReference>
<evidence type="ECO:0000313" key="2">
    <source>
        <dbReference type="Proteomes" id="UP000198287"/>
    </source>
</evidence>
<keyword evidence="2" id="KW-1185">Reference proteome</keyword>
<dbReference type="PANTHER" id="PTHR11008:SF9">
    <property type="entry name" value="PROTEIN TAKEOUT-LIKE PROTEIN"/>
    <property type="match status" value="1"/>
</dbReference>
<dbReference type="AlphaFoldDB" id="A0A226DFB9"/>
<accession>A0A226DFB9</accession>
<comment type="caution">
    <text evidence="1">The sequence shown here is derived from an EMBL/GenBank/DDBJ whole genome shotgun (WGS) entry which is preliminary data.</text>
</comment>
<gene>
    <name evidence="1" type="ORF">Fcan01_21666</name>
</gene>
<sequence length="253" mass="28751">MASDWQAMANNVAMSPMVELNSQIEAQICIAVEEVKKLVVSGAEELRGRMREGLTKWGIPPLEPLHIQKFPFHLYHEYYEVWGWLTDISIHGLSTFNLTRVDTHLLSRVDLDLDIHLGRFKISGNYELHGQLLKIFPLIGSGPFSTRYENISNAFYVKFVIDPDTGRVSVSTLDFRMRVGRLEVNFDGLGGNKIASGFANTVLNMFATALFAAFEPQMRKEVNTLLRRQINLSLKDVRLPEILRNRLGTRVVC</sequence>
<dbReference type="Proteomes" id="UP000198287">
    <property type="component" value="Unassembled WGS sequence"/>
</dbReference>
<evidence type="ECO:0008006" key="3">
    <source>
        <dbReference type="Google" id="ProtNLM"/>
    </source>
</evidence>